<sequence length="82" mass="9295">MNPVMRRPDLAAARPGACEEGRRRRSDWRRSGGMSRLRGLTGVGGVPRQRSPRATDTALQRPDSMPARLSVCEARRRRRPDR</sequence>
<reference evidence="2 3" key="1">
    <citation type="submission" date="2018-04" db="EMBL/GenBank/DDBJ databases">
        <title>WGS assembly of Panicum hallii var. hallii HAL2.</title>
        <authorList>
            <person name="Lovell J."/>
            <person name="Jenkins J."/>
            <person name="Lowry D."/>
            <person name="Mamidi S."/>
            <person name="Sreedasyam A."/>
            <person name="Weng X."/>
            <person name="Barry K."/>
            <person name="Bonette J."/>
            <person name="Campitelli B."/>
            <person name="Daum C."/>
            <person name="Gordon S."/>
            <person name="Gould B."/>
            <person name="Lipzen A."/>
            <person name="MacQueen A."/>
            <person name="Palacio-Mejia J."/>
            <person name="Plott C."/>
            <person name="Shakirov E."/>
            <person name="Shu S."/>
            <person name="Yoshinaga Y."/>
            <person name="Zane M."/>
            <person name="Rokhsar D."/>
            <person name="Grimwood J."/>
            <person name="Schmutz J."/>
            <person name="Juenger T."/>
        </authorList>
    </citation>
    <scope>NUCLEOTIDE SEQUENCE [LARGE SCALE GENOMIC DNA]</scope>
    <source>
        <strain evidence="3">cv. HAL2</strain>
    </source>
</reference>
<organism evidence="2 3">
    <name type="scientific">Panicum hallii var. hallii</name>
    <dbReference type="NCBI Taxonomy" id="1504633"/>
    <lineage>
        <taxon>Eukaryota</taxon>
        <taxon>Viridiplantae</taxon>
        <taxon>Streptophyta</taxon>
        <taxon>Embryophyta</taxon>
        <taxon>Tracheophyta</taxon>
        <taxon>Spermatophyta</taxon>
        <taxon>Magnoliopsida</taxon>
        <taxon>Liliopsida</taxon>
        <taxon>Poales</taxon>
        <taxon>Poaceae</taxon>
        <taxon>PACMAD clade</taxon>
        <taxon>Panicoideae</taxon>
        <taxon>Panicodae</taxon>
        <taxon>Paniceae</taxon>
        <taxon>Panicinae</taxon>
        <taxon>Panicum</taxon>
        <taxon>Panicum sect. Panicum</taxon>
    </lineage>
</organism>
<protein>
    <submittedName>
        <fullName evidence="2">Uncharacterized protein</fullName>
    </submittedName>
</protein>
<dbReference type="EMBL" id="CM009752">
    <property type="protein sequence ID" value="PUZ60116.1"/>
    <property type="molecule type" value="Genomic_DNA"/>
</dbReference>
<gene>
    <name evidence="2" type="ORF">GQ55_4G098200</name>
</gene>
<keyword evidence="3" id="KW-1185">Reference proteome</keyword>
<feature type="compositionally biased region" description="Low complexity" evidence="1">
    <location>
        <begin position="31"/>
        <end position="40"/>
    </location>
</feature>
<dbReference type="Gramene" id="PUZ60116">
    <property type="protein sequence ID" value="PUZ60116"/>
    <property type="gene ID" value="GQ55_4G098200"/>
</dbReference>
<feature type="region of interest" description="Disordered" evidence="1">
    <location>
        <begin position="1"/>
        <end position="82"/>
    </location>
</feature>
<accession>A0A2T7DX09</accession>
<evidence type="ECO:0000313" key="3">
    <source>
        <dbReference type="Proteomes" id="UP000244336"/>
    </source>
</evidence>
<evidence type="ECO:0000256" key="1">
    <source>
        <dbReference type="SAM" id="MobiDB-lite"/>
    </source>
</evidence>
<name>A0A2T7DX09_9POAL</name>
<dbReference type="Proteomes" id="UP000244336">
    <property type="component" value="Chromosome 4"/>
</dbReference>
<evidence type="ECO:0000313" key="2">
    <source>
        <dbReference type="EMBL" id="PUZ60116.1"/>
    </source>
</evidence>
<dbReference type="AlphaFoldDB" id="A0A2T7DX09"/>
<proteinExistence type="predicted"/>